<gene>
    <name evidence="6" type="ORF">MGL_1979</name>
</gene>
<feature type="coiled-coil region" evidence="2">
    <location>
        <begin position="40"/>
        <end position="67"/>
    </location>
</feature>
<evidence type="ECO:0000256" key="2">
    <source>
        <dbReference type="SAM" id="Coils"/>
    </source>
</evidence>
<protein>
    <recommendedName>
        <fullName evidence="8">REM-1 domain-containing protein</fullName>
    </recommendedName>
</protein>
<feature type="domain" description="Rapamycin-insensitive companion of mTOR middle" evidence="3">
    <location>
        <begin position="606"/>
        <end position="828"/>
    </location>
</feature>
<dbReference type="PANTHER" id="PTHR13298">
    <property type="entry name" value="CYTOSOLIC REGULATOR PIANISSIMO"/>
    <property type="match status" value="1"/>
</dbReference>
<dbReference type="OrthoDB" id="271111at2759"/>
<dbReference type="InterPro" id="IPR028268">
    <property type="entry name" value="Pianissimo_fam"/>
</dbReference>
<accession>A8Q041</accession>
<dbReference type="Proteomes" id="UP000008837">
    <property type="component" value="Unassembled WGS sequence"/>
</dbReference>
<keyword evidence="7" id="KW-1185">Reference proteome</keyword>
<comment type="caution">
    <text evidence="6">The sequence shown here is derived from an EMBL/GenBank/DDBJ whole genome shotgun (WGS) entry which is preliminary data.</text>
</comment>
<evidence type="ECO:0000259" key="4">
    <source>
        <dbReference type="SMART" id="SM01308"/>
    </source>
</evidence>
<evidence type="ECO:0000259" key="5">
    <source>
        <dbReference type="SMART" id="SM01310"/>
    </source>
</evidence>
<dbReference type="EMBL" id="AAYY01000006">
    <property type="protein sequence ID" value="EDP43766.1"/>
    <property type="molecule type" value="Genomic_DNA"/>
</dbReference>
<dbReference type="OMA" id="PEWYQTF"/>
<dbReference type="KEGG" id="mgl:MGL_1979"/>
<proteinExistence type="inferred from homology"/>
<dbReference type="RefSeq" id="XP_001730980.1">
    <property type="nucleotide sequence ID" value="XM_001730928.1"/>
</dbReference>
<dbReference type="GeneID" id="5855287"/>
<dbReference type="PANTHER" id="PTHR13298:SF11">
    <property type="entry name" value="RAPAMYCIN-INSENSITIVE COMPANION OF MTOR"/>
    <property type="match status" value="1"/>
</dbReference>
<dbReference type="SMART" id="SM01308">
    <property type="entry name" value="RICTOR_N"/>
    <property type="match status" value="1"/>
</dbReference>
<dbReference type="Pfam" id="PF14668">
    <property type="entry name" value="RICTOR_V"/>
    <property type="match status" value="1"/>
</dbReference>
<keyword evidence="2" id="KW-0175">Coiled coil</keyword>
<dbReference type="SMART" id="SM01310">
    <property type="entry name" value="RICTOR_V"/>
    <property type="match status" value="1"/>
</dbReference>
<dbReference type="GO" id="GO:0031932">
    <property type="term" value="C:TORC2 complex"/>
    <property type="evidence" value="ECO:0007669"/>
    <property type="project" value="InterPro"/>
</dbReference>
<dbReference type="Pfam" id="PF14666">
    <property type="entry name" value="RICTOR_M"/>
    <property type="match status" value="1"/>
</dbReference>
<dbReference type="InterPro" id="IPR029451">
    <property type="entry name" value="RICTOR_M"/>
</dbReference>
<evidence type="ECO:0000256" key="1">
    <source>
        <dbReference type="ARBA" id="ARBA00008878"/>
    </source>
</evidence>
<dbReference type="AlphaFoldDB" id="A8Q041"/>
<dbReference type="InParanoid" id="A8Q041"/>
<dbReference type="Pfam" id="PF14664">
    <property type="entry name" value="RICTOR_N"/>
    <property type="match status" value="1"/>
</dbReference>
<reference evidence="6 7" key="1">
    <citation type="journal article" date="2007" name="Proc. Natl. Acad. Sci. U.S.A.">
        <title>Dandruff-associated Malassezia genomes reveal convergent and divergent virulence traits shared with plant and human fungal pathogens.</title>
        <authorList>
            <person name="Xu J."/>
            <person name="Saunders C.W."/>
            <person name="Hu P."/>
            <person name="Grant R.A."/>
            <person name="Boekhout T."/>
            <person name="Kuramae E.E."/>
            <person name="Kronstad J.W."/>
            <person name="Deangelis Y.M."/>
            <person name="Reeder N.L."/>
            <person name="Johnstone K.R."/>
            <person name="Leland M."/>
            <person name="Fieno A.M."/>
            <person name="Begley W.M."/>
            <person name="Sun Y."/>
            <person name="Lacey M.P."/>
            <person name="Chaudhary T."/>
            <person name="Keough T."/>
            <person name="Chu L."/>
            <person name="Sears R."/>
            <person name="Yuan B."/>
            <person name="Dawson T.L.Jr."/>
        </authorList>
    </citation>
    <scope>NUCLEOTIDE SEQUENCE [LARGE SCALE GENOMIC DNA]</scope>
    <source>
        <strain evidence="7">ATCC MYA-4612 / CBS 7966</strain>
    </source>
</reference>
<dbReference type="InterPro" id="IPR029453">
    <property type="entry name" value="Rictor_IV"/>
</dbReference>
<dbReference type="SUPFAM" id="SSF48371">
    <property type="entry name" value="ARM repeat"/>
    <property type="match status" value="2"/>
</dbReference>
<dbReference type="SMART" id="SM01307">
    <property type="entry name" value="RICTOR_M"/>
    <property type="match status" value="1"/>
</dbReference>
<dbReference type="InterPro" id="IPR011989">
    <property type="entry name" value="ARM-like"/>
</dbReference>
<name>A8Q041_MALGO</name>
<dbReference type="STRING" id="425265.A8Q041"/>
<dbReference type="Gene3D" id="1.25.10.10">
    <property type="entry name" value="Leucine-rich Repeat Variant"/>
    <property type="match status" value="1"/>
</dbReference>
<organism evidence="6 7">
    <name type="scientific">Malassezia globosa (strain ATCC MYA-4612 / CBS 7966)</name>
    <name type="common">Dandruff-associated fungus</name>
    <dbReference type="NCBI Taxonomy" id="425265"/>
    <lineage>
        <taxon>Eukaryota</taxon>
        <taxon>Fungi</taxon>
        <taxon>Dikarya</taxon>
        <taxon>Basidiomycota</taxon>
        <taxon>Ustilaginomycotina</taxon>
        <taxon>Malasseziomycetes</taxon>
        <taxon>Malasseziales</taxon>
        <taxon>Malasseziaceae</taxon>
        <taxon>Malassezia</taxon>
    </lineage>
</organism>
<evidence type="ECO:0008006" key="8">
    <source>
        <dbReference type="Google" id="ProtNLM"/>
    </source>
</evidence>
<dbReference type="VEuPathDB" id="FungiDB:MGL_1979"/>
<sequence>MSNIQFADVSARLKLESRIRDGARNMLQILDASTSNDALRGQVERELAVAEEQVQTLNTRRKGIENTLNSAVASSSRFRRPRAIRAVHGLEDLNTHAVIPSLSPDPFALPESQAFRLPASVLSGPPSSAPSITSTSAYIDEIACSACTVEALTRILQKLLSTRIEAINLRDPTSSASVAQPKSRDSPMASDHELCHLFLFLSSLYQQLPDLRLETDTQSLTQCALLGISLGALSMVRAYAMRLLRYVLSAPLLPDLATHTNALPLLLCRALTQEASCVFEREQSLKLVRACMHYTRLGSQHAHTLLTVGVVRVLAAIAVEPDDPLCSASIETLAELALLDTPLVARSSAMAPLWRAVCETPADVAVPLVTSMLILLDRPTTRRHISAGTDLASVLAGFTSVPSAAESSSQLSTTQQVVSHLLLSWQGLFYLCMCDMGALRSLVASLYVEDQTIRRHVLAALLPLFRTVDATVSHSPMLHVRVSYVAFVLMLLLDAGLWDALLMIMQHTPRHDNLASELLDRILTFSRDMMPQEGASLHACAALVHRICVPNEQKPELMVGASHVLDAVGRSEAVHTFSSRANQNQAQPTSSHEVSPTYAQGMYMTLDDAHFRTMLRDSMVITAREHTLWNQTVILELLDHALWDPKRFDEALNGFKFIRRLLAFFRPAHMRYASMKKHDVAHRWTAVGVSLCRVLLYHADGVRVLVEEHLLSDLRDSFEQLGQRASETLFSLHHLQHNIVTGYFEMLQVLSASAVGLELLTHARLFTPLMCLCENEDDASVQVVCSLLAVLDVSAHALPRVFLERALSDGPDRVREAATKRVGHVLCLDDEPQPWAMSLLLTQLYDPSASVRTAATNEMERACAHPAMAQCAMQQGPPVDLLATHTTIALLGLADSRGFQLMHRAGLLSPLAQAWYARDHIAYVAQAERVMALDSATPFLPPHLYGQLAKTPAGCVYLAELHVLPEWSTVLAGHALESFDSAMLEKVKAALWACGHVGASDLGMSMLQLHDLVDLVFQTAKSPVVSIRGTFFFVCGLWAHSERGRCVLTDRGWDMSATAHVCIPRDFRAFVYLPGSGTTGVNQGLSSRLTPPKDEQEAYATGLLANLGNGVVAGSARRALLRHRQQHPRVYRQVSLLGCALHMMDHFAFRLAARRSIWAILVECPLNSRHDPRASAMGAQCI</sequence>
<evidence type="ECO:0000313" key="6">
    <source>
        <dbReference type="EMBL" id="EDP43766.1"/>
    </source>
</evidence>
<feature type="domain" description="Rapamycin-insensitive companion of mTOR" evidence="5">
    <location>
        <begin position="984"/>
        <end position="1055"/>
    </location>
</feature>
<dbReference type="InterPro" id="IPR028267">
    <property type="entry name" value="Pianissimo_N"/>
</dbReference>
<dbReference type="Pfam" id="PF14663">
    <property type="entry name" value="RasGEF_N_2"/>
    <property type="match status" value="1"/>
</dbReference>
<evidence type="ECO:0000313" key="7">
    <source>
        <dbReference type="Proteomes" id="UP000008837"/>
    </source>
</evidence>
<comment type="similarity">
    <text evidence="1">Belongs to the RICTOR family.</text>
</comment>
<dbReference type="GO" id="GO:0038203">
    <property type="term" value="P:TORC2 signaling"/>
    <property type="evidence" value="ECO:0007669"/>
    <property type="project" value="TreeGrafter"/>
</dbReference>
<dbReference type="FunCoup" id="A8Q041">
    <property type="interactions" value="220"/>
</dbReference>
<evidence type="ECO:0000259" key="3">
    <source>
        <dbReference type="SMART" id="SM01307"/>
    </source>
</evidence>
<dbReference type="InterPro" id="IPR029452">
    <property type="entry name" value="RICTOR_V"/>
</dbReference>
<feature type="domain" description="Rapamycin-insensitive companion of mTOR N-terminal" evidence="4">
    <location>
        <begin position="211"/>
        <end position="520"/>
    </location>
</feature>
<dbReference type="InterPro" id="IPR016024">
    <property type="entry name" value="ARM-type_fold"/>
</dbReference>